<proteinExistence type="inferred from homology"/>
<name>A0A439DS84_9MYCO</name>
<comment type="similarity">
    <text evidence="2">Belongs to the resistance-nodulation-cell division (RND) (TC 2.A.6) family. MmpL subfamily.</text>
</comment>
<feature type="domain" description="Membrane transport protein MMPL" evidence="9">
    <location>
        <begin position="53"/>
        <end position="381"/>
    </location>
</feature>
<dbReference type="RefSeq" id="WP_128109308.1">
    <property type="nucleotide sequence ID" value="NZ_ATDN01000021.1"/>
</dbReference>
<comment type="subcellular location">
    <subcellularLocation>
        <location evidence="1">Cell membrane</location>
        <topology evidence="1">Multi-pass membrane protein</topology>
    </subcellularLocation>
</comment>
<feature type="region of interest" description="Disordered" evidence="7">
    <location>
        <begin position="956"/>
        <end position="979"/>
    </location>
</feature>
<feature type="domain" description="Membrane transport protein MMPL" evidence="9">
    <location>
        <begin position="603"/>
        <end position="938"/>
    </location>
</feature>
<feature type="transmembrane region" description="Helical" evidence="8">
    <location>
        <begin position="193"/>
        <end position="212"/>
    </location>
</feature>
<dbReference type="PANTHER" id="PTHR33406">
    <property type="entry name" value="MEMBRANE PROTEIN MJ1562-RELATED"/>
    <property type="match status" value="1"/>
</dbReference>
<feature type="compositionally biased region" description="Gly residues" evidence="7">
    <location>
        <begin position="968"/>
        <end position="979"/>
    </location>
</feature>
<feature type="transmembrane region" description="Helical" evidence="8">
    <location>
        <begin position="324"/>
        <end position="353"/>
    </location>
</feature>
<evidence type="ECO:0000256" key="7">
    <source>
        <dbReference type="SAM" id="MobiDB-lite"/>
    </source>
</evidence>
<evidence type="ECO:0000256" key="4">
    <source>
        <dbReference type="ARBA" id="ARBA00022692"/>
    </source>
</evidence>
<organism evidence="10 11">
    <name type="scientific">Mycolicibacterium elephantis DSM 44368</name>
    <dbReference type="NCBI Taxonomy" id="1335622"/>
    <lineage>
        <taxon>Bacteria</taxon>
        <taxon>Bacillati</taxon>
        <taxon>Actinomycetota</taxon>
        <taxon>Actinomycetes</taxon>
        <taxon>Mycobacteriales</taxon>
        <taxon>Mycobacteriaceae</taxon>
        <taxon>Mycolicibacterium</taxon>
    </lineage>
</organism>
<dbReference type="FunFam" id="1.20.1640.10:FF:000018">
    <property type="entry name" value="Transmembrane transport protein MmpL10"/>
    <property type="match status" value="1"/>
</dbReference>
<dbReference type="InterPro" id="IPR004707">
    <property type="entry name" value="MmpL_fam"/>
</dbReference>
<dbReference type="AlphaFoldDB" id="A0A439DS84"/>
<protein>
    <recommendedName>
        <fullName evidence="9">Membrane transport protein MMPL domain-containing protein</fullName>
    </recommendedName>
</protein>
<dbReference type="GO" id="GO:0005886">
    <property type="term" value="C:plasma membrane"/>
    <property type="evidence" value="ECO:0007669"/>
    <property type="project" value="UniProtKB-SubCell"/>
</dbReference>
<feature type="transmembrane region" description="Helical" evidence="8">
    <location>
        <begin position="820"/>
        <end position="842"/>
    </location>
</feature>
<evidence type="ECO:0000256" key="5">
    <source>
        <dbReference type="ARBA" id="ARBA00022989"/>
    </source>
</evidence>
<accession>A0A439DS84</accession>
<evidence type="ECO:0000313" key="10">
    <source>
        <dbReference type="EMBL" id="RWA19093.1"/>
    </source>
</evidence>
<feature type="transmembrane region" description="Helical" evidence="8">
    <location>
        <begin position="869"/>
        <end position="896"/>
    </location>
</feature>
<keyword evidence="5 8" id="KW-1133">Transmembrane helix</keyword>
<feature type="transmembrane region" description="Helical" evidence="8">
    <location>
        <begin position="790"/>
        <end position="814"/>
    </location>
</feature>
<evidence type="ECO:0000256" key="3">
    <source>
        <dbReference type="ARBA" id="ARBA00022475"/>
    </source>
</evidence>
<keyword evidence="6 8" id="KW-0472">Membrane</keyword>
<keyword evidence="4 8" id="KW-0812">Transmembrane</keyword>
<feature type="transmembrane region" description="Helical" evidence="8">
    <location>
        <begin position="295"/>
        <end position="318"/>
    </location>
</feature>
<feature type="transmembrane region" description="Helical" evidence="8">
    <location>
        <begin position="765"/>
        <end position="783"/>
    </location>
</feature>
<evidence type="ECO:0000313" key="11">
    <source>
        <dbReference type="Proteomes" id="UP000287177"/>
    </source>
</evidence>
<feature type="transmembrane region" description="Helical" evidence="8">
    <location>
        <begin position="20"/>
        <end position="42"/>
    </location>
</feature>
<feature type="transmembrane region" description="Helical" evidence="8">
    <location>
        <begin position="374"/>
        <end position="396"/>
    </location>
</feature>
<evidence type="ECO:0000256" key="1">
    <source>
        <dbReference type="ARBA" id="ARBA00004651"/>
    </source>
</evidence>
<reference evidence="10 11" key="1">
    <citation type="submission" date="2013-06" db="EMBL/GenBank/DDBJ databases">
        <title>The draft sequence of the Mycobacterium elephantis genome.</title>
        <authorList>
            <person name="Pettersson F.B."/>
            <person name="Das S."/>
            <person name="Dasgupta S."/>
            <person name="Bhattacharya A."/>
            <person name="Kirsebom L.A."/>
        </authorList>
    </citation>
    <scope>NUCLEOTIDE SEQUENCE [LARGE SCALE GENOMIC DNA]</scope>
    <source>
        <strain evidence="10 11">DSM 44368</strain>
    </source>
</reference>
<dbReference type="SUPFAM" id="SSF82866">
    <property type="entry name" value="Multidrug efflux transporter AcrB transmembrane domain"/>
    <property type="match status" value="2"/>
</dbReference>
<feature type="transmembrane region" description="Helical" evidence="8">
    <location>
        <begin position="254"/>
        <end position="274"/>
    </location>
</feature>
<feature type="transmembrane region" description="Helical" evidence="8">
    <location>
        <begin position="908"/>
        <end position="927"/>
    </location>
</feature>
<evidence type="ECO:0000259" key="9">
    <source>
        <dbReference type="Pfam" id="PF03176"/>
    </source>
</evidence>
<dbReference type="InterPro" id="IPR004869">
    <property type="entry name" value="MMPL_dom"/>
</dbReference>
<dbReference type="NCBIfam" id="TIGR00833">
    <property type="entry name" value="actII"/>
    <property type="match status" value="1"/>
</dbReference>
<dbReference type="EMBL" id="ATDN01000021">
    <property type="protein sequence ID" value="RWA19093.1"/>
    <property type="molecule type" value="Genomic_DNA"/>
</dbReference>
<dbReference type="FunFam" id="1.20.1640.10:FF:000020">
    <property type="entry name" value="Transmembrane transport protein MmpL10"/>
    <property type="match status" value="1"/>
</dbReference>
<keyword evidence="3" id="KW-1003">Cell membrane</keyword>
<sequence length="979" mass="106112">MSNHQLYDTQPLAARAIRRFSLPIILAWLVVIGVLTVAVPTLEEVEQRQALSLNPTEAPSFQAAERMSEAFNSPDSGGAVIIVLEGDKPLGQDAHDYYDQLVGELRGDQKHVQSVQDFWGDELTRGAAQSSDGKAAYVQISLVGTQNQATILESVAAVRDIVDRSQPPPGVTAYVTGPAAVAADISVSGNRTVILITVVSIGVIFVMLLFVYRSIATVLLLLLVVGIQLQAARGIVALLGLHEVIGLTTFGVNLLVALCIAAGTDYGIFFFGRYQEARQAGQDKATAYYTTYRGVAKVVLASGLTIAGALYCLSFTRLRFFSLLALPCAVGVLVAIAVALTLFPAVIAVGSRFGLLDPKRNLHAHGWRRIGTAIVRWPAPILTATMAITLVGLLALPGFKPSYNDQKYLPKDIPANQGMAAAARHFPESVMMAPEMLMVETDRDLRNPTDFLVLNKLAKAVLAVPGVSKVQAVTRPEGTPIPHTTIPYMLSMQQAGQQQYMAFQKAQMEQILEQAEMLEQAVGIMRHMYGLMEQMVATMHDMTANTHEVQEITEQLRDSIANFDDFIRPIRNYLYWEPHCYNIPLCWSIRGIFDTIDGVDVLTEKLDALVVNLDKIDVLMPQMLVQFPQMIAIMESMRSMMLSMHATMSGVFGQMDEANVDPTAMGKSFDAAQNDDSFYIPADIFKNEDFKRVMDIFISPDGKSVRMFITQKDDPASPEGIARVDAIHNAAEEALKGTPLEGSPIYLSGTAAMTKDIVVGSQFDLMIAVVSAICLIFIVMLIMTRSVVAALVIVGTVLVSLGAAFGVSVFVWQYLLGIQIHWAVLVMAVIVLLAVGSDYNLLLVARIKDELGAGINTAIIRAMGGTGKVVTTAGLVFAATMASMAISDLLSIGQIGTTIGLGLMFDTLIVRAFMTPSIAALLGRWFWWPQRVRQRPASSLLRATGPRPLVRALLESPPPEGVDFTAGAGNGGAHRGTRR</sequence>
<dbReference type="InterPro" id="IPR050545">
    <property type="entry name" value="Mycobact_MmpL"/>
</dbReference>
<evidence type="ECO:0000256" key="8">
    <source>
        <dbReference type="SAM" id="Phobius"/>
    </source>
</evidence>
<dbReference type="Pfam" id="PF03176">
    <property type="entry name" value="MMPL"/>
    <property type="match status" value="2"/>
</dbReference>
<evidence type="ECO:0000256" key="2">
    <source>
        <dbReference type="ARBA" id="ARBA00010157"/>
    </source>
</evidence>
<dbReference type="Proteomes" id="UP000287177">
    <property type="component" value="Unassembled WGS sequence"/>
</dbReference>
<dbReference type="PANTHER" id="PTHR33406:SF6">
    <property type="entry name" value="MEMBRANE PROTEIN YDGH-RELATED"/>
    <property type="match status" value="1"/>
</dbReference>
<evidence type="ECO:0000256" key="6">
    <source>
        <dbReference type="ARBA" id="ARBA00023136"/>
    </source>
</evidence>
<dbReference type="Gene3D" id="1.20.1640.10">
    <property type="entry name" value="Multidrug efflux transporter AcrB transmembrane domain"/>
    <property type="match status" value="2"/>
</dbReference>
<keyword evidence="11" id="KW-1185">Reference proteome</keyword>
<feature type="transmembrane region" description="Helical" evidence="8">
    <location>
        <begin position="219"/>
        <end position="242"/>
    </location>
</feature>
<gene>
    <name evidence="10" type="ORF">MELE44368_22425</name>
</gene>
<comment type="caution">
    <text evidence="10">The sequence shown here is derived from an EMBL/GenBank/DDBJ whole genome shotgun (WGS) entry which is preliminary data.</text>
</comment>